<dbReference type="EMBL" id="CAACXN010000015">
    <property type="protein sequence ID" value="VEW13513.1"/>
    <property type="molecule type" value="Genomic_DNA"/>
</dbReference>
<sequence length="89" mass="9841">MSPPPIAEASPHAGFAPGGHRDQIRSLETVTEIQAYIMRESPGINKRFAERSAKSLARINGEEEFFEAMRVLGIHPDPTARKAILGRCR</sequence>
<organism evidence="2 3">
    <name type="scientific">Brevibacterium casei</name>
    <dbReference type="NCBI Taxonomy" id="33889"/>
    <lineage>
        <taxon>Bacteria</taxon>
        <taxon>Bacillati</taxon>
        <taxon>Actinomycetota</taxon>
        <taxon>Actinomycetes</taxon>
        <taxon>Micrococcales</taxon>
        <taxon>Brevibacteriaceae</taxon>
        <taxon>Brevibacterium</taxon>
    </lineage>
</organism>
<dbReference type="AlphaFoldDB" id="A0A449D7K4"/>
<evidence type="ECO:0000313" key="2">
    <source>
        <dbReference type="EMBL" id="VEW13513.1"/>
    </source>
</evidence>
<dbReference type="Proteomes" id="UP000386281">
    <property type="component" value="Unassembled WGS sequence"/>
</dbReference>
<feature type="region of interest" description="Disordered" evidence="1">
    <location>
        <begin position="1"/>
        <end position="21"/>
    </location>
</feature>
<accession>A0A449D7K4</accession>
<dbReference type="RefSeq" id="WP_190246857.1">
    <property type="nucleotide sequence ID" value="NZ_CAACXN010000015.1"/>
</dbReference>
<evidence type="ECO:0000313" key="3">
    <source>
        <dbReference type="Proteomes" id="UP000386281"/>
    </source>
</evidence>
<name>A0A449D7K4_9MICO</name>
<proteinExistence type="predicted"/>
<gene>
    <name evidence="2" type="ORF">NCTC12391_01758</name>
</gene>
<evidence type="ECO:0000256" key="1">
    <source>
        <dbReference type="SAM" id="MobiDB-lite"/>
    </source>
</evidence>
<protein>
    <submittedName>
        <fullName evidence="2">Uncharacterized protein</fullName>
    </submittedName>
</protein>
<reference evidence="2 3" key="1">
    <citation type="submission" date="2019-02" db="EMBL/GenBank/DDBJ databases">
        <authorList>
            <consortium name="Pathogen Informatics"/>
        </authorList>
    </citation>
    <scope>NUCLEOTIDE SEQUENCE [LARGE SCALE GENOMIC DNA]</scope>
    <source>
        <strain evidence="2 3">3012STDY7078520</strain>
    </source>
</reference>